<dbReference type="EMBL" id="PDNA01000264">
    <property type="protein sequence ID" value="PGG99808.1"/>
    <property type="molecule type" value="Genomic_DNA"/>
</dbReference>
<dbReference type="AlphaFoldDB" id="A0A2B7WT85"/>
<name>A0A2B7WT85_POLH7</name>
<evidence type="ECO:0000313" key="2">
    <source>
        <dbReference type="Proteomes" id="UP000224634"/>
    </source>
</evidence>
<gene>
    <name evidence="1" type="ORF">AJ80_09291</name>
</gene>
<protein>
    <submittedName>
        <fullName evidence="1">Uncharacterized protein</fullName>
    </submittedName>
</protein>
<evidence type="ECO:0000313" key="1">
    <source>
        <dbReference type="EMBL" id="PGG99808.1"/>
    </source>
</evidence>
<organism evidence="1 2">
    <name type="scientific">Polytolypa hystricis (strain UAMH7299)</name>
    <dbReference type="NCBI Taxonomy" id="1447883"/>
    <lineage>
        <taxon>Eukaryota</taxon>
        <taxon>Fungi</taxon>
        <taxon>Dikarya</taxon>
        <taxon>Ascomycota</taxon>
        <taxon>Pezizomycotina</taxon>
        <taxon>Eurotiomycetes</taxon>
        <taxon>Eurotiomycetidae</taxon>
        <taxon>Onygenales</taxon>
        <taxon>Onygenales incertae sedis</taxon>
        <taxon>Polytolypa</taxon>
    </lineage>
</organism>
<proteinExistence type="predicted"/>
<reference evidence="1 2" key="1">
    <citation type="submission" date="2017-10" db="EMBL/GenBank/DDBJ databases">
        <title>Comparative genomics in systemic dimorphic fungi from Ajellomycetaceae.</title>
        <authorList>
            <person name="Munoz J.F."/>
            <person name="Mcewen J.G."/>
            <person name="Clay O.K."/>
            <person name="Cuomo C.A."/>
        </authorList>
    </citation>
    <scope>NUCLEOTIDE SEQUENCE [LARGE SCALE GENOMIC DNA]</scope>
    <source>
        <strain evidence="1 2">UAMH7299</strain>
    </source>
</reference>
<keyword evidence="2" id="KW-1185">Reference proteome</keyword>
<dbReference type="OrthoDB" id="5315444at2759"/>
<accession>A0A2B7WT85</accession>
<sequence>MPEEANLTSIIPHAAYQEMYDSGPEEDIAHYEGNAALSQHFSCATEYHRADFAGGEECTLYGIVAIGHYCCFYQLGASPDEELENFNRKLLYIKNDEAEIHNKEILAQYKKESLLEGIEEEDALRELCKETFLF</sequence>
<dbReference type="Proteomes" id="UP000224634">
    <property type="component" value="Unassembled WGS sequence"/>
</dbReference>
<comment type="caution">
    <text evidence="1">The sequence shown here is derived from an EMBL/GenBank/DDBJ whole genome shotgun (WGS) entry which is preliminary data.</text>
</comment>